<proteinExistence type="predicted"/>
<dbReference type="EMBL" id="HBIR01044445">
    <property type="protein sequence ID" value="CAE0578018.1"/>
    <property type="molecule type" value="Transcribed_RNA"/>
</dbReference>
<evidence type="ECO:0000313" key="3">
    <source>
        <dbReference type="EMBL" id="CAE0578018.1"/>
    </source>
</evidence>
<feature type="domain" description="SGNH hydrolase-type esterase" evidence="2">
    <location>
        <begin position="7"/>
        <end position="206"/>
    </location>
</feature>
<name>A0A7S3T9T3_EMIHU</name>
<dbReference type="InterPro" id="IPR013830">
    <property type="entry name" value="SGNH_hydro"/>
</dbReference>
<gene>
    <name evidence="3" type="ORF">EHUX00137_LOCUS34699</name>
</gene>
<dbReference type="SUPFAM" id="SSF52266">
    <property type="entry name" value="SGNH hydrolase"/>
    <property type="match status" value="1"/>
</dbReference>
<protein>
    <recommendedName>
        <fullName evidence="2">SGNH hydrolase-type esterase domain-containing protein</fullName>
    </recommendedName>
</protein>
<sequence>MRPVFTLFGDSITQFSFGPGGWGAALANDWQRHADIRLRGYSGYNTRWALHLLPHLFPSGGRPEDTPALVVVFLGANDATRPPPLRLQPEQSSRQHVPLEEYRRNLVSIIGAIRECGDGSARVLLLSPPPCDDVAWAQHCSTTYGLDPAAEPNRNFETTQQYAAAALEVAAEEGVPAADVHAAFLREEWKDLLADGLHPNARGNAAIAACVLEAIGRHFPELQPTQTAPSALPSKQRAHRGFDRRLGIDFPDHKAIDASDPGATFDKWQRRKP</sequence>
<dbReference type="Pfam" id="PF13472">
    <property type="entry name" value="Lipase_GDSL_2"/>
    <property type="match status" value="1"/>
</dbReference>
<reference evidence="3" key="1">
    <citation type="submission" date="2021-01" db="EMBL/GenBank/DDBJ databases">
        <authorList>
            <person name="Corre E."/>
            <person name="Pelletier E."/>
            <person name="Niang G."/>
            <person name="Scheremetjew M."/>
            <person name="Finn R."/>
            <person name="Kale V."/>
            <person name="Holt S."/>
            <person name="Cochrane G."/>
            <person name="Meng A."/>
            <person name="Brown T."/>
            <person name="Cohen L."/>
        </authorList>
    </citation>
    <scope>NUCLEOTIDE SEQUENCE</scope>
    <source>
        <strain evidence="3">379</strain>
    </source>
</reference>
<dbReference type="InterPro" id="IPR036514">
    <property type="entry name" value="SGNH_hydro_sf"/>
</dbReference>
<dbReference type="PANTHER" id="PTHR14209:SF19">
    <property type="entry name" value="ISOAMYL ACETATE-HYDROLYZING ESTERASE 1 HOMOLOG"/>
    <property type="match status" value="1"/>
</dbReference>
<dbReference type="InterPro" id="IPR045136">
    <property type="entry name" value="Iah1-like"/>
</dbReference>
<evidence type="ECO:0000259" key="2">
    <source>
        <dbReference type="Pfam" id="PF13472"/>
    </source>
</evidence>
<evidence type="ECO:0000256" key="1">
    <source>
        <dbReference type="SAM" id="MobiDB-lite"/>
    </source>
</evidence>
<feature type="region of interest" description="Disordered" evidence="1">
    <location>
        <begin position="252"/>
        <end position="273"/>
    </location>
</feature>
<accession>A0A7S3T9T3</accession>
<dbReference type="Gene3D" id="3.40.50.1110">
    <property type="entry name" value="SGNH hydrolase"/>
    <property type="match status" value="1"/>
</dbReference>
<dbReference type="AlphaFoldDB" id="A0A7S3T9T3"/>
<dbReference type="PANTHER" id="PTHR14209">
    <property type="entry name" value="ISOAMYL ACETATE-HYDROLYZING ESTERASE 1"/>
    <property type="match status" value="1"/>
</dbReference>
<dbReference type="CDD" id="cd01838">
    <property type="entry name" value="Isoamyl_acetate_hydrolase_like"/>
    <property type="match status" value="1"/>
</dbReference>
<organism evidence="3">
    <name type="scientific">Emiliania huxleyi</name>
    <name type="common">Coccolithophore</name>
    <name type="synonym">Pontosphaera huxleyi</name>
    <dbReference type="NCBI Taxonomy" id="2903"/>
    <lineage>
        <taxon>Eukaryota</taxon>
        <taxon>Haptista</taxon>
        <taxon>Haptophyta</taxon>
        <taxon>Prymnesiophyceae</taxon>
        <taxon>Isochrysidales</taxon>
        <taxon>Noelaerhabdaceae</taxon>
        <taxon>Emiliania</taxon>
    </lineage>
</organism>